<evidence type="ECO:0000313" key="2">
    <source>
        <dbReference type="Proteomes" id="UP000006744"/>
    </source>
</evidence>
<dbReference type="Proteomes" id="UP000006744">
    <property type="component" value="Chromosome"/>
</dbReference>
<proteinExistence type="predicted"/>
<dbReference type="HOGENOM" id="CLU_188891_0_0_9"/>
<evidence type="ECO:0000313" key="1">
    <source>
        <dbReference type="EMBL" id="ACK97265.1"/>
    </source>
</evidence>
<name>B7ISI0_BACC2</name>
<organism evidence="1 2">
    <name type="scientific">Bacillus cereus (strain G9842)</name>
    <dbReference type="NCBI Taxonomy" id="405531"/>
    <lineage>
        <taxon>Bacteria</taxon>
        <taxon>Bacillati</taxon>
        <taxon>Bacillota</taxon>
        <taxon>Bacilli</taxon>
        <taxon>Bacillales</taxon>
        <taxon>Bacillaceae</taxon>
        <taxon>Bacillus</taxon>
        <taxon>Bacillus cereus group</taxon>
    </lineage>
</organism>
<dbReference type="AlphaFoldDB" id="B7ISI0"/>
<reference evidence="1 2" key="1">
    <citation type="submission" date="2008-10" db="EMBL/GenBank/DDBJ databases">
        <title>Genome sequence of Bacillus cereus G9842.</title>
        <authorList>
            <person name="Dodson R.J."/>
            <person name="Durkin A.S."/>
            <person name="Rosovitz M.J."/>
            <person name="Rasko D.A."/>
            <person name="Hoffmaster A."/>
            <person name="Ravel J."/>
            <person name="Sutton G."/>
        </authorList>
    </citation>
    <scope>NUCLEOTIDE SEQUENCE [LARGE SCALE GENOMIC DNA]</scope>
    <source>
        <strain evidence="1 2">G9842</strain>
    </source>
</reference>
<accession>B7ISI0</accession>
<protein>
    <submittedName>
        <fullName evidence="1">Uncharacterized protein</fullName>
    </submittedName>
</protein>
<dbReference type="EMBL" id="CP001186">
    <property type="protein sequence ID" value="ACK97265.1"/>
    <property type="molecule type" value="Genomic_DNA"/>
</dbReference>
<dbReference type="KEGG" id="bcg:BCG9842_B1568"/>
<sequence length="89" mass="10562">MINPLNIIFHFLSPSSTLMLYGKQPSVTYKRFIKQYKLPLLTSCIHLAKNKKNKIYSITSIFYRNTHYIYIIVMNRQIFLDAICTEELL</sequence>
<gene>
    <name evidence="1" type="ordered locus">BCG9842_B1568</name>
</gene>